<dbReference type="SUPFAM" id="SSF49464">
    <property type="entry name" value="Carboxypeptidase regulatory domain-like"/>
    <property type="match status" value="1"/>
</dbReference>
<dbReference type="HOGENOM" id="CLU_1287799_0_0_0"/>
<protein>
    <recommendedName>
        <fullName evidence="3">Blue (Type 1) copper domain protein</fullName>
    </recommendedName>
</protein>
<dbReference type="KEGG" id="ote:Oter_1615"/>
<dbReference type="eggNOG" id="COG3794">
    <property type="taxonomic scope" value="Bacteria"/>
</dbReference>
<accession>B1ZUL5</accession>
<dbReference type="InterPro" id="IPR008972">
    <property type="entry name" value="Cupredoxin"/>
</dbReference>
<gene>
    <name evidence="1" type="ordered locus">Oter_1615</name>
</gene>
<name>B1ZUL5_OPITP</name>
<dbReference type="RefSeq" id="WP_012374436.1">
    <property type="nucleotide sequence ID" value="NC_010571.1"/>
</dbReference>
<dbReference type="AlphaFoldDB" id="B1ZUL5"/>
<dbReference type="Proteomes" id="UP000007013">
    <property type="component" value="Chromosome"/>
</dbReference>
<dbReference type="STRING" id="452637.Oter_1615"/>
<evidence type="ECO:0000313" key="2">
    <source>
        <dbReference type="Proteomes" id="UP000007013"/>
    </source>
</evidence>
<dbReference type="SUPFAM" id="SSF49503">
    <property type="entry name" value="Cupredoxins"/>
    <property type="match status" value="1"/>
</dbReference>
<dbReference type="Gene3D" id="2.60.40.420">
    <property type="entry name" value="Cupredoxins - blue copper proteins"/>
    <property type="match status" value="1"/>
</dbReference>
<evidence type="ECO:0008006" key="3">
    <source>
        <dbReference type="Google" id="ProtNLM"/>
    </source>
</evidence>
<dbReference type="EMBL" id="CP001032">
    <property type="protein sequence ID" value="ACB74899.1"/>
    <property type="molecule type" value="Genomic_DNA"/>
</dbReference>
<sequence>MSTATWRAVGVALCLLAGALRADVVIEGRVALPDSPRRPVINQRYEIVSRGGVVSTNPPLAVVYLEGAFPPATEPRVVQLPQKDLAFVPSLLPIQVGTRVEFPNLDDIYHNIFSYSAPKRFDLGRYRPDERPVPSQVFDVPGLVTLRCDIHEHMRGIILVLDTPHFVVTEATGDFRLGGLPAGRYVLKAWVNSKTTLEKPVELTDGAVLRIDFP</sequence>
<evidence type="ECO:0000313" key="1">
    <source>
        <dbReference type="EMBL" id="ACB74899.1"/>
    </source>
</evidence>
<reference evidence="1 2" key="1">
    <citation type="journal article" date="2011" name="J. Bacteriol.">
        <title>Genome sequence of the verrucomicrobium Opitutus terrae PB90-1, an abundant inhabitant of rice paddy soil ecosystems.</title>
        <authorList>
            <person name="van Passel M.W."/>
            <person name="Kant R."/>
            <person name="Palva A."/>
            <person name="Copeland A."/>
            <person name="Lucas S."/>
            <person name="Lapidus A."/>
            <person name="Glavina del Rio T."/>
            <person name="Pitluck S."/>
            <person name="Goltsman E."/>
            <person name="Clum A."/>
            <person name="Sun H."/>
            <person name="Schmutz J."/>
            <person name="Larimer F.W."/>
            <person name="Land M.L."/>
            <person name="Hauser L."/>
            <person name="Kyrpides N."/>
            <person name="Mikhailova N."/>
            <person name="Richardson P.P."/>
            <person name="Janssen P.H."/>
            <person name="de Vos W.M."/>
            <person name="Smidt H."/>
        </authorList>
    </citation>
    <scope>NUCLEOTIDE SEQUENCE [LARGE SCALE GENOMIC DNA]</scope>
    <source>
        <strain evidence="2">DSM 11246 / JCM 15787 / PB90-1</strain>
    </source>
</reference>
<organism evidence="1 2">
    <name type="scientific">Opitutus terrae (strain DSM 11246 / JCM 15787 / PB90-1)</name>
    <dbReference type="NCBI Taxonomy" id="452637"/>
    <lineage>
        <taxon>Bacteria</taxon>
        <taxon>Pseudomonadati</taxon>
        <taxon>Verrucomicrobiota</taxon>
        <taxon>Opitutia</taxon>
        <taxon>Opitutales</taxon>
        <taxon>Opitutaceae</taxon>
        <taxon>Opitutus</taxon>
    </lineage>
</organism>
<dbReference type="InterPro" id="IPR008969">
    <property type="entry name" value="CarboxyPept-like_regulatory"/>
</dbReference>
<dbReference type="OrthoDB" id="9772097at2"/>
<proteinExistence type="predicted"/>
<keyword evidence="2" id="KW-1185">Reference proteome</keyword>